<dbReference type="Gene3D" id="3.50.80.20">
    <property type="entry name" value="D-Ala-D-Ala carboxypeptidase C, peptidase S13"/>
    <property type="match status" value="1"/>
</dbReference>
<organism evidence="3 4">
    <name type="scientific">Maritimibacter fusiformis</name>
    <dbReference type="NCBI Taxonomy" id="2603819"/>
    <lineage>
        <taxon>Bacteria</taxon>
        <taxon>Pseudomonadati</taxon>
        <taxon>Pseudomonadota</taxon>
        <taxon>Alphaproteobacteria</taxon>
        <taxon>Rhodobacterales</taxon>
        <taxon>Roseobacteraceae</taxon>
        <taxon>Maritimibacter</taxon>
    </lineage>
</organism>
<dbReference type="NCBIfam" id="TIGR00666">
    <property type="entry name" value="PBP4"/>
    <property type="match status" value="1"/>
</dbReference>
<dbReference type="Gene3D" id="3.40.710.10">
    <property type="entry name" value="DD-peptidase/beta-lactamase superfamily"/>
    <property type="match status" value="1"/>
</dbReference>
<dbReference type="Proteomes" id="UP000322080">
    <property type="component" value="Unassembled WGS sequence"/>
</dbReference>
<dbReference type="InterPro" id="IPR012338">
    <property type="entry name" value="Beta-lactam/transpept-like"/>
</dbReference>
<dbReference type="GO" id="GO:0006508">
    <property type="term" value="P:proteolysis"/>
    <property type="evidence" value="ECO:0007669"/>
    <property type="project" value="InterPro"/>
</dbReference>
<dbReference type="GO" id="GO:0009002">
    <property type="term" value="F:serine-type D-Ala-D-Ala carboxypeptidase activity"/>
    <property type="evidence" value="ECO:0007669"/>
    <property type="project" value="UniProtKB-EC"/>
</dbReference>
<keyword evidence="3" id="KW-0121">Carboxypeptidase</keyword>
<dbReference type="InterPro" id="IPR006311">
    <property type="entry name" value="TAT_signal"/>
</dbReference>
<dbReference type="EMBL" id="VSIY01000004">
    <property type="protein sequence ID" value="TYB82535.1"/>
    <property type="molecule type" value="Genomic_DNA"/>
</dbReference>
<dbReference type="InterPro" id="IPR000667">
    <property type="entry name" value="Peptidase_S13"/>
</dbReference>
<proteinExistence type="inferred from homology"/>
<dbReference type="PRINTS" id="PR00922">
    <property type="entry name" value="DADACBPTASE3"/>
</dbReference>
<evidence type="ECO:0000313" key="4">
    <source>
        <dbReference type="Proteomes" id="UP000322080"/>
    </source>
</evidence>
<dbReference type="GO" id="GO:0000270">
    <property type="term" value="P:peptidoglycan metabolic process"/>
    <property type="evidence" value="ECO:0007669"/>
    <property type="project" value="TreeGrafter"/>
</dbReference>
<dbReference type="PROSITE" id="PS51318">
    <property type="entry name" value="TAT"/>
    <property type="match status" value="1"/>
</dbReference>
<gene>
    <name evidence="3" type="primary">dacB</name>
    <name evidence="3" type="ORF">FVF75_07420</name>
</gene>
<evidence type="ECO:0000256" key="1">
    <source>
        <dbReference type="ARBA" id="ARBA00006096"/>
    </source>
</evidence>
<accession>A0A5D0RNT6</accession>
<evidence type="ECO:0000313" key="3">
    <source>
        <dbReference type="EMBL" id="TYB82535.1"/>
    </source>
</evidence>
<keyword evidence="4" id="KW-1185">Reference proteome</keyword>
<name>A0A5D0RNT6_9RHOB</name>
<dbReference type="PANTHER" id="PTHR30023:SF0">
    <property type="entry name" value="PENICILLIN-SENSITIVE CARBOXYPEPTIDASE A"/>
    <property type="match status" value="1"/>
</dbReference>
<reference evidence="3 4" key="1">
    <citation type="submission" date="2019-08" db="EMBL/GenBank/DDBJ databases">
        <title>Identification of a novel species of the genus Boseongicola.</title>
        <authorList>
            <person name="Zhang X.-Q."/>
        </authorList>
    </citation>
    <scope>NUCLEOTIDE SEQUENCE [LARGE SCALE GENOMIC DNA]</scope>
    <source>
        <strain evidence="3 4">HY14</strain>
    </source>
</reference>
<dbReference type="SUPFAM" id="SSF56601">
    <property type="entry name" value="beta-lactamase/transpeptidase-like"/>
    <property type="match status" value="1"/>
</dbReference>
<dbReference type="EC" id="3.4.16.4" evidence="3"/>
<dbReference type="AlphaFoldDB" id="A0A5D0RNT6"/>
<protein>
    <submittedName>
        <fullName evidence="3">D-alanyl-D-alanine carboxypeptidase/D-alanyl-D-alanine-endopeptidase</fullName>
        <ecNumber evidence="3">3.4.16.4</ecNumber>
    </submittedName>
</protein>
<comment type="similarity">
    <text evidence="1">Belongs to the peptidase S13 family.</text>
</comment>
<keyword evidence="3" id="KW-0645">Protease</keyword>
<keyword evidence="2 3" id="KW-0378">Hydrolase</keyword>
<dbReference type="PANTHER" id="PTHR30023">
    <property type="entry name" value="D-ALANYL-D-ALANINE CARBOXYPEPTIDASE"/>
    <property type="match status" value="1"/>
</dbReference>
<comment type="caution">
    <text evidence="3">The sequence shown here is derived from an EMBL/GenBank/DDBJ whole genome shotgun (WGS) entry which is preliminary data.</text>
</comment>
<evidence type="ECO:0000256" key="2">
    <source>
        <dbReference type="ARBA" id="ARBA00022801"/>
    </source>
</evidence>
<dbReference type="Pfam" id="PF02113">
    <property type="entry name" value="Peptidase_S13"/>
    <property type="match status" value="1"/>
</dbReference>
<sequence>MRGGISRRFFLGGAVSAVAGAVFADAPARSIRPRPRDPEKIAAVVRELRRQSAPAVSDLIDEARLGGTVGFLVADARTGDVLESRLPDDPQPPASVAKSVTALYALTRLGEDFRFRTRLIATGPVTEGRLDGDLVLEGSGDPVLDTDDLAEIVAQLKATGVREITGRFRIYSGALPYIHSIDPEQPDHVGYNPSISGVNLNFNRVHFQWTRADSGWAVSLDARSDTLRPAVSVAKMAVVNRDLPVYTYRDAKGVDEWTVASQALGNGGSRWLPVRRPDLYAGEVLQVLAGAQGIRLPNAEITTTRPAGTAIVTHDSASLSAVTRLMLRYSTNITAEVLGLTASRKGGAPVDDLRASARAMSDWMRVSMGAKDASFLDHSGLSGESRVSARDMVSMMVKVGPGQALHTHLKDIPVWDDDSRPVTGAHYTIQAKTGTLNFVSALAGYITPEVGPPLAFAIFTADVPRREALAPEEMERPDGASAWAGRARLLQQKLIRRWAAVYSV</sequence>